<dbReference type="GeneID" id="25566632"/>
<dbReference type="SUPFAM" id="SSF51126">
    <property type="entry name" value="Pectin lyase-like"/>
    <property type="match status" value="1"/>
</dbReference>
<dbReference type="InterPro" id="IPR013517">
    <property type="entry name" value="FG-GAP"/>
</dbReference>
<name>A0A0L0DH86_THETB</name>
<dbReference type="EMBL" id="GL349469">
    <property type="protein sequence ID" value="KNC51719.1"/>
    <property type="molecule type" value="Genomic_DNA"/>
</dbReference>
<evidence type="ECO:0000313" key="7">
    <source>
        <dbReference type="Proteomes" id="UP000054408"/>
    </source>
</evidence>
<dbReference type="SUPFAM" id="SSF69318">
    <property type="entry name" value="Integrin alpha N-terminal domain"/>
    <property type="match status" value="2"/>
</dbReference>
<dbReference type="OrthoDB" id="189446at2759"/>
<gene>
    <name evidence="6" type="ORF">AMSG_07789</name>
</gene>
<dbReference type="RefSeq" id="XP_013755848.1">
    <property type="nucleotide sequence ID" value="XM_013900394.1"/>
</dbReference>
<evidence type="ECO:0000256" key="3">
    <source>
        <dbReference type="SAM" id="Phobius"/>
    </source>
</evidence>
<dbReference type="InterPro" id="IPR011050">
    <property type="entry name" value="Pectin_lyase_fold/virulence"/>
</dbReference>
<dbReference type="Gene3D" id="2.130.10.130">
    <property type="entry name" value="Integrin alpha, N-terminal"/>
    <property type="match status" value="1"/>
</dbReference>
<feature type="signal peptide" evidence="4">
    <location>
        <begin position="1"/>
        <end position="27"/>
    </location>
</feature>
<feature type="transmembrane region" description="Helical" evidence="3">
    <location>
        <begin position="1587"/>
        <end position="1611"/>
    </location>
</feature>
<protein>
    <recommendedName>
        <fullName evidence="5">DUF7630 domain-containing protein</fullName>
    </recommendedName>
</protein>
<evidence type="ECO:0000259" key="5">
    <source>
        <dbReference type="Pfam" id="PF24633"/>
    </source>
</evidence>
<evidence type="ECO:0000313" key="6">
    <source>
        <dbReference type="EMBL" id="KNC51719.1"/>
    </source>
</evidence>
<dbReference type="SUPFAM" id="SSF57184">
    <property type="entry name" value="Growth factor receptor domain"/>
    <property type="match status" value="1"/>
</dbReference>
<evidence type="ECO:0000256" key="1">
    <source>
        <dbReference type="ARBA" id="ARBA00022729"/>
    </source>
</evidence>
<dbReference type="PANTHER" id="PTHR11319:SF35">
    <property type="entry name" value="OUTER MEMBRANE PROTEIN PMPC-RELATED"/>
    <property type="match status" value="1"/>
</dbReference>
<reference evidence="6 7" key="1">
    <citation type="submission" date="2010-05" db="EMBL/GenBank/DDBJ databases">
        <title>The Genome Sequence of Thecamonas trahens ATCC 50062.</title>
        <authorList>
            <consortium name="The Broad Institute Genome Sequencing Platform"/>
            <person name="Russ C."/>
            <person name="Cuomo C."/>
            <person name="Shea T."/>
            <person name="Young S.K."/>
            <person name="Zeng Q."/>
            <person name="Koehrsen M."/>
            <person name="Haas B."/>
            <person name="Borodovsky M."/>
            <person name="Guigo R."/>
            <person name="Alvarado L."/>
            <person name="Berlin A."/>
            <person name="Bochicchio J."/>
            <person name="Borenstein D."/>
            <person name="Chapman S."/>
            <person name="Chen Z."/>
            <person name="Freedman E."/>
            <person name="Gellesch M."/>
            <person name="Goldberg J."/>
            <person name="Griggs A."/>
            <person name="Gujja S."/>
            <person name="Heilman E."/>
            <person name="Heiman D."/>
            <person name="Hepburn T."/>
            <person name="Howarth C."/>
            <person name="Jen D."/>
            <person name="Larson L."/>
            <person name="Mehta T."/>
            <person name="Park D."/>
            <person name="Pearson M."/>
            <person name="Roberts A."/>
            <person name="Saif S."/>
            <person name="Shenoy N."/>
            <person name="Sisk P."/>
            <person name="Stolte C."/>
            <person name="Sykes S."/>
            <person name="Thomson T."/>
            <person name="Walk T."/>
            <person name="White J."/>
            <person name="Yandava C."/>
            <person name="Burger G."/>
            <person name="Gray M.W."/>
            <person name="Holland P.W.H."/>
            <person name="King N."/>
            <person name="Lang F.B.F."/>
            <person name="Roger A.J."/>
            <person name="Ruiz-Trillo I."/>
            <person name="Lander E."/>
            <person name="Nusbaum C."/>
        </authorList>
    </citation>
    <scope>NUCLEOTIDE SEQUENCE [LARGE SCALE GENOMIC DNA]</scope>
    <source>
        <strain evidence="6 7">ATCC 50062</strain>
    </source>
</reference>
<dbReference type="InterPro" id="IPR009030">
    <property type="entry name" value="Growth_fac_rcpt_cys_sf"/>
</dbReference>
<proteinExistence type="predicted"/>
<keyword evidence="3" id="KW-1133">Transmembrane helix</keyword>
<dbReference type="Pfam" id="PF13517">
    <property type="entry name" value="FG-GAP_3"/>
    <property type="match status" value="1"/>
</dbReference>
<dbReference type="PANTHER" id="PTHR11319">
    <property type="entry name" value="G PROTEIN-COUPLED RECEPTOR-RELATED"/>
    <property type="match status" value="1"/>
</dbReference>
<accession>A0A0L0DH86</accession>
<dbReference type="InterPro" id="IPR056047">
    <property type="entry name" value="CRMPA-like_DUF7630"/>
</dbReference>
<feature type="transmembrane region" description="Helical" evidence="3">
    <location>
        <begin position="1666"/>
        <end position="1685"/>
    </location>
</feature>
<feature type="chain" id="PRO_5005537167" description="DUF7630 domain-containing protein" evidence="4">
    <location>
        <begin position="28"/>
        <end position="1818"/>
    </location>
</feature>
<keyword evidence="7" id="KW-1185">Reference proteome</keyword>
<feature type="transmembrane region" description="Helical" evidence="3">
    <location>
        <begin position="1542"/>
        <end position="1563"/>
    </location>
</feature>
<feature type="transmembrane region" description="Helical" evidence="3">
    <location>
        <begin position="1697"/>
        <end position="1716"/>
    </location>
</feature>
<feature type="domain" description="DUF7630" evidence="5">
    <location>
        <begin position="1336"/>
        <end position="1378"/>
    </location>
</feature>
<evidence type="ECO:0000256" key="2">
    <source>
        <dbReference type="SAM" id="MobiDB-lite"/>
    </source>
</evidence>
<feature type="region of interest" description="Disordered" evidence="2">
    <location>
        <begin position="1402"/>
        <end position="1440"/>
    </location>
</feature>
<keyword evidence="1 4" id="KW-0732">Signal</keyword>
<feature type="transmembrane region" description="Helical" evidence="3">
    <location>
        <begin position="1500"/>
        <end position="1521"/>
    </location>
</feature>
<dbReference type="Proteomes" id="UP000054408">
    <property type="component" value="Unassembled WGS sequence"/>
</dbReference>
<keyword evidence="3" id="KW-0472">Membrane</keyword>
<evidence type="ECO:0000256" key="4">
    <source>
        <dbReference type="SAM" id="SignalP"/>
    </source>
</evidence>
<sequence length="1818" mass="185332">MRPVSVAPSLLVLFGIWLWLCFRLVSTTSPCAKVAYAPLQTSVAGSGMAALFDLPRLLPFARLASGLPAVIDLTAGDIDNDGVVDLVYAHAPASVSWLRGLATAGSFASSPTLVTSSATGVKLIGVGDVTGDGTSDIIYVSSMSGPFVAAGLGAAAFDSAYALQFSSRSFVQLQIADVRGNSSLDIITTDASGSITVFALDLRSFSGGVKPFIALDTNLVSSAVVATAFADMTNSGELDVVAAFDSAPGIVLCRNVFLKTCTVLAATGIDNYAFEPRHIALGDVNGDSHVDIVAISGSPPQAMWHPNGGSGAIKNALPLTPQSPSLSSIVIAAPAVIYALDGSTVRLFSFDATNYNPFVTPPHTAALPSAAPVRSLKLGRTTGSGDRFISAVSSAGWASIIRSPDGALQTQSVSKENLMIASRVVTSGSQGTEFLLCATGSLVASGFLVPNLGVSPNSLVRISPSIRASAVAVFDLTGDTLDDFVAIDELSGDLVLYIHVSTYLYDRHVLVANTLSPAAFQLGAIGSASDAGLAVVLFADPALVGPTLPLASRYMVAVVDVNSDGLGDVVVMPADVAGPILFYDGGAGGVPLATIPDLAASGLAVSDVDGDGAVDVVVAVAAASKLVWFPGLAGSGPLPVFGLQRNISLAIALAPATKLIVDDLTADGFLDIVVSTPTGLSLFEATPAITAAPVVSRTSSKLLASVAELGFALQGSQCWSSSVLLEPGAVIRGCPPSPIVVPSGSVWAIEGTPTAPAVINCTGSVTALFDVQGHLILRNVRITGGLASSSIPSLLGVSGSGVLELDNVRIDGFSSVSATFPFDLGTGSAISVGDAGRLEATNCSFVNNVALRSGGAVAVAGASATAIFADCILEGNTALGLGKQFGGGAVAVIGNAASVQLTSCELANNHAPNGVGGALFMASSALSAFITLTSTEVRDATAGLAGGCIGVAVEVGATSFAQASVADGSWVHSCWAPVGGCFAVSDFEGMPSEPVGAISDFPTPVPRAVDFYGVSMYISGYYDDVARIGNCTADYGGAAYVCNAQLFTQLSPAYTQPPTLVAEPPLSASIAGSGVFICGSSTAFPVDTWFSNQTPDRISPAVVIPRDSYGGTFASRAASLQISGNLPGTAASGVVLGATAPIITIRDAYGTIVTDASLRIEVTTSPELTVRGAESGLALLPAKRGAPLTPLAMLLPDSTTSADGMDVTVTLSPAGIPELAIEFTIRITGCPRGSGVVSRDATGIVCGACDTPQATGTALFSLEPCAVLPDCPSGTFRKTLSNTTGLVACRCLPDFYVSGNTSDVCSACPSGAVCFGDESAPLAAPGFFPIGDGASFASCLRPKACSGAGQCADGYEGFMCNDCAAGHYTADDRSCRKCPSDAVGSALLAAVAAAAVGVAPKRSEHEPSASASEDEQNHGSTDDAAAASDEAPDEAAMRARQTPPSLSMIIVAFQVIGILADANLAWGSASTSVMGTFNMFNVNLSMIASECTVGSYALQYVLAVCLPLLVIAVAIAALAVAKMTGLVEALREVSLRGVADTVLFPVAPLLYIPVARATLLLFACTRLPTGDYVVIANPGLKCGGETWLMVAPVGAAAILIFVLGIPIYFLLTVAGQSANLFERATFARYGALYKLYRKPYFWGEVASLTKRLSLVVATVFLADVQLAQIALLLGVLIVSLCLVIRFQPFYFPIYNSLELRLTAVLLFILVMGVFSYSDRRADGSAGSADRVIFVCVVLGLVALVVVAVIGFATDMMQIRAERSGAYSATTERLAHVAEWLEKEAVDLDPAAAEALTTAADAAESATTGAVTDVAMHDL</sequence>
<dbReference type="Pfam" id="PF24633">
    <property type="entry name" value="DUF7630"/>
    <property type="match status" value="1"/>
</dbReference>
<organism evidence="6 7">
    <name type="scientific">Thecamonas trahens ATCC 50062</name>
    <dbReference type="NCBI Taxonomy" id="461836"/>
    <lineage>
        <taxon>Eukaryota</taxon>
        <taxon>Apusozoa</taxon>
        <taxon>Apusomonadida</taxon>
        <taxon>Apusomonadidae</taxon>
        <taxon>Thecamonas</taxon>
    </lineage>
</organism>
<feature type="transmembrane region" description="Helical" evidence="3">
    <location>
        <begin position="1446"/>
        <end position="1466"/>
    </location>
</feature>
<feature type="transmembrane region" description="Helical" evidence="3">
    <location>
        <begin position="1731"/>
        <end position="1752"/>
    </location>
</feature>
<keyword evidence="3" id="KW-0812">Transmembrane</keyword>
<dbReference type="InterPro" id="IPR028994">
    <property type="entry name" value="Integrin_alpha_N"/>
</dbReference>